<sequence length="1372" mass="142522">MPYRLFSYFLIITGFIIELTGCLGGGGGSGDSQSVFNTTTEVTDERVATVTLLVTNDFQSANGQLPISLTVIARDRTNAPLVGVDVNLTSNSDFAVLVTPKGVTGENGRFTTGVVSSVAETFQVMAIAGGVQSQPVEVNFIAPVALIELVATTPVLAINETTTVTVTLHEKLTQDPLPNAPFNVSLSGSAQLGKLPQETDMKGQVSFTVTDSAAETVTVTVTSGSLSQSLPLYFGATLKLLPELSNAIDETTLTALLKDAADTPIVGQRVSFNFIGGNQATLTPTIAITGEDGTAAVKIIDLPKAGGIVVVNVNSGTLTAKATVRFGELLEDSRIATVKLVVIDDFQPANGKLVITLSVVARDADGIPLSGIPVSLLSDSDSAFFTTLNGLTGADGYFTTTVSSLTAQTFTVTPTAGGIKGEPVKVTFIAPTESIELTAAEIVLPVGKTTTVTVTLYHSKYDVIRDIWEVKPLPNATFKVNASGNAVLGAVPAVTNDDGQASFTVTDDTSENIIITVISGLETQTLSLYFGASLELLPQELNTIDEAKLKAILKDGKNTPLEGQLITFSFVNSNNETLSPPTVVTQEDGTAEVTVTDLAQNGGLAVIKATSGLLNAEATVQFKSNFGGNRRLVATTSATVLNVGQSATITAYITDDKNIPIIGQTVNFSVTTANGIATDAKLSTSTGISDENGEVKTTISSTSGENVIVTVQADTTKQEIPLYFGANLTLLPTQAEGMADGKTPVTLTLILKDAMGVGIQDIPITLRMPTGQASLTNFHPRTDELGRAQIEVSSIVLEEVTIEAQVDTLIPIATTHLTFKPSEPSQIVLSSSTGMSPLSLNGKATITADVKDSQGNPVKDGTQVSFSTTGSGVVTELALTQNGKAQANFSATNQAGLVTITATIGTVKESITLTIAAGSAGVIEISKIEPKVIGIIGSGAVQIATIEFLVKDNLGNPVVDGTEVNFTLGNTTLGGGETITTQDKTGETAIGTTNNGLVKVVLKSGRVAGNIDVIATVNKTISTAAKVTIVGGDPEAKHLSLAAEFFNVAGGVTFGLLDQITAYVGDRFGNIVPDGTAVTFMSEGGTIGSSIGGGAFTTTTQLGQATAQLQTAGPTVPLLGGVPTSRHDGYQCSGDYSQTSSSPDVPLCGNPGLVTIVAFTTGTESFTDVNGNGQYDVSEPYEDLSEPYIDGNDNNQFDVGELYIDVNGDHQFNEGNNQFDGPGGQSPNTTIWQSIKILFSANTAPFQVKPTDFHIPNGSSQSFSIKNIGDIYGNPLVAGTRLKVTTNNGILGGETDFVFEDKTERKIESIQFTLASQPAQQTTSADGKTILTYPPTSSATITINIESPFTDKAPGGNGSKSLIIEGKINVKE</sequence>
<feature type="domain" description="Big-1" evidence="2">
    <location>
        <begin position="337"/>
        <end position="429"/>
    </location>
</feature>
<keyword evidence="4" id="KW-1185">Reference proteome</keyword>
<feature type="domain" description="Big-1" evidence="2">
    <location>
        <begin position="727"/>
        <end position="820"/>
    </location>
</feature>
<dbReference type="InterPro" id="IPR051715">
    <property type="entry name" value="Intimin-Invasin_domain"/>
</dbReference>
<evidence type="ECO:0000313" key="4">
    <source>
        <dbReference type="Proteomes" id="UP000031623"/>
    </source>
</evidence>
<feature type="domain" description="Big-1" evidence="2">
    <location>
        <begin position="49"/>
        <end position="141"/>
    </location>
</feature>
<dbReference type="KEGG" id="tig:THII_3044"/>
<dbReference type="Pfam" id="PF02369">
    <property type="entry name" value="Big_1"/>
    <property type="match status" value="6"/>
</dbReference>
<gene>
    <name evidence="3" type="ORF">THII_3044</name>
</gene>
<dbReference type="Proteomes" id="UP000031623">
    <property type="component" value="Chromosome"/>
</dbReference>
<dbReference type="SMART" id="SM00634">
    <property type="entry name" value="BID_1"/>
    <property type="match status" value="7"/>
</dbReference>
<accession>A0A090BVS0</accession>
<dbReference type="InterPro" id="IPR013783">
    <property type="entry name" value="Ig-like_fold"/>
</dbReference>
<dbReference type="PROSITE" id="PS51127">
    <property type="entry name" value="BIG1"/>
    <property type="match status" value="3"/>
</dbReference>
<name>A0A090BVS0_9GAMM</name>
<organism evidence="3 4">
    <name type="scientific">Thioploca ingrica</name>
    <dbReference type="NCBI Taxonomy" id="40754"/>
    <lineage>
        <taxon>Bacteria</taxon>
        <taxon>Pseudomonadati</taxon>
        <taxon>Pseudomonadota</taxon>
        <taxon>Gammaproteobacteria</taxon>
        <taxon>Thiotrichales</taxon>
        <taxon>Thiotrichaceae</taxon>
        <taxon>Thioploca</taxon>
    </lineage>
</organism>
<evidence type="ECO:0000313" key="3">
    <source>
        <dbReference type="EMBL" id="BAP57341.1"/>
    </source>
</evidence>
<dbReference type="InterPro" id="IPR003344">
    <property type="entry name" value="Big_1_dom"/>
</dbReference>
<evidence type="ECO:0000256" key="1">
    <source>
        <dbReference type="ARBA" id="ARBA00010116"/>
    </source>
</evidence>
<dbReference type="SUPFAM" id="SSF49373">
    <property type="entry name" value="Invasin/intimin cell-adhesion fragments"/>
    <property type="match status" value="9"/>
</dbReference>
<protein>
    <submittedName>
        <fullName evidence="3">Invasin</fullName>
    </submittedName>
</protein>
<dbReference type="Gene3D" id="2.60.40.10">
    <property type="entry name" value="Immunoglobulins"/>
    <property type="match status" value="11"/>
</dbReference>
<reference evidence="3 4" key="1">
    <citation type="journal article" date="2014" name="ISME J.">
        <title>Ecophysiology of Thioploca ingrica as revealed by the complete genome sequence supplemented with proteomic evidence.</title>
        <authorList>
            <person name="Kojima H."/>
            <person name="Ogura Y."/>
            <person name="Yamamoto N."/>
            <person name="Togashi T."/>
            <person name="Mori H."/>
            <person name="Watanabe T."/>
            <person name="Nemoto F."/>
            <person name="Kurokawa K."/>
            <person name="Hayashi T."/>
            <person name="Fukui M."/>
        </authorList>
    </citation>
    <scope>NUCLEOTIDE SEQUENCE [LARGE SCALE GENOMIC DNA]</scope>
</reference>
<proteinExistence type="inferred from homology"/>
<dbReference type="InterPro" id="IPR008964">
    <property type="entry name" value="Invasin/intimin_cell_adhesion"/>
</dbReference>
<evidence type="ECO:0000259" key="2">
    <source>
        <dbReference type="PROSITE" id="PS51127"/>
    </source>
</evidence>
<dbReference type="PANTHER" id="PTHR39576">
    <property type="entry name" value="ATTACHING AND EFFACING PROTEIN HOMOLOG-RELATED-RELATED"/>
    <property type="match status" value="1"/>
</dbReference>
<dbReference type="GO" id="GO:0009279">
    <property type="term" value="C:cell outer membrane"/>
    <property type="evidence" value="ECO:0007669"/>
    <property type="project" value="TreeGrafter"/>
</dbReference>
<dbReference type="STRING" id="40754.THII_3044"/>
<dbReference type="EMBL" id="AP014633">
    <property type="protein sequence ID" value="BAP57341.1"/>
    <property type="molecule type" value="Genomic_DNA"/>
</dbReference>
<dbReference type="PANTHER" id="PTHR39576:SF1">
    <property type="entry name" value="INVASIN"/>
    <property type="match status" value="1"/>
</dbReference>
<comment type="similarity">
    <text evidence="1">Belongs to the intimin/invasin family.</text>
</comment>
<dbReference type="HOGENOM" id="CLU_256198_0_0_6"/>